<dbReference type="Proteomes" id="UP001268256">
    <property type="component" value="Unassembled WGS sequence"/>
</dbReference>
<comment type="caution">
    <text evidence="1">The sequence shown here is derived from an EMBL/GenBank/DDBJ whole genome shotgun (WGS) entry which is preliminary data.</text>
</comment>
<proteinExistence type="predicted"/>
<keyword evidence="2" id="KW-1185">Reference proteome</keyword>
<accession>A0AAE4JXC1</accession>
<dbReference type="RefSeq" id="WP_322878255.1">
    <property type="nucleotide sequence ID" value="NZ_JAVMIP010000008.1"/>
</dbReference>
<evidence type="ECO:0000313" key="1">
    <source>
        <dbReference type="EMBL" id="MDS3860998.1"/>
    </source>
</evidence>
<organism evidence="1 2">
    <name type="scientific">Pseudocalidococcus azoricus BACA0444</name>
    <dbReference type="NCBI Taxonomy" id="2918990"/>
    <lineage>
        <taxon>Bacteria</taxon>
        <taxon>Bacillati</taxon>
        <taxon>Cyanobacteriota</taxon>
        <taxon>Cyanophyceae</taxon>
        <taxon>Acaryochloridales</taxon>
        <taxon>Thermosynechococcaceae</taxon>
        <taxon>Pseudocalidococcus</taxon>
        <taxon>Pseudocalidococcus azoricus</taxon>
    </lineage>
</organism>
<gene>
    <name evidence="1" type="ORF">RIF25_09270</name>
</gene>
<reference evidence="2" key="1">
    <citation type="submission" date="2023-07" db="EMBL/GenBank/DDBJ databases">
        <authorList>
            <person name="Luz R."/>
            <person name="Cordeiro R."/>
            <person name="Fonseca A."/>
            <person name="Goncalves V."/>
        </authorList>
    </citation>
    <scope>NUCLEOTIDE SEQUENCE [LARGE SCALE GENOMIC DNA]</scope>
    <source>
        <strain evidence="2">BACA0444</strain>
    </source>
</reference>
<dbReference type="EMBL" id="JAVMIP010000008">
    <property type="protein sequence ID" value="MDS3860998.1"/>
    <property type="molecule type" value="Genomic_DNA"/>
</dbReference>
<name>A0AAE4JXC1_9CYAN</name>
<dbReference type="AlphaFoldDB" id="A0AAE4JXC1"/>
<sequence length="217" mass="25529">MYACLDPWVVLPSEADYWHKWLSRLWMPDRTPYWQTDIGREILTYRRYVIAEFIRTEIEGIMKSYPLPRCRENNEFSRPMVLGECELWLALKKVLVEMHSEGYLPKIDGLKSESERVPAWMSYLVLEHQLVMFLVVNTNETATRVMKHQQNINRSLIAIQSVPFSACCTKIFITQSQSLANLNYNFQKKYNDMVRARMALTQILVKSKATLTKITPK</sequence>
<protein>
    <submittedName>
        <fullName evidence="1">Uncharacterized protein</fullName>
    </submittedName>
</protein>
<evidence type="ECO:0000313" key="2">
    <source>
        <dbReference type="Proteomes" id="UP001268256"/>
    </source>
</evidence>